<evidence type="ECO:0000313" key="2">
    <source>
        <dbReference type="EMBL" id="OJT05314.1"/>
    </source>
</evidence>
<comment type="caution">
    <text evidence="2">The sequence shown here is derived from an EMBL/GenBank/DDBJ whole genome shotgun (WGS) entry which is preliminary data.</text>
</comment>
<dbReference type="OrthoDB" id="548949at2759"/>
<evidence type="ECO:0000313" key="3">
    <source>
        <dbReference type="Proteomes" id="UP000184267"/>
    </source>
</evidence>
<proteinExistence type="predicted"/>
<reference evidence="2 3" key="1">
    <citation type="submission" date="2016-10" db="EMBL/GenBank/DDBJ databases">
        <title>Genome sequence of the basidiomycete white-rot fungus Trametes pubescens.</title>
        <authorList>
            <person name="Makela M.R."/>
            <person name="Granchi Z."/>
            <person name="Peng M."/>
            <person name="De Vries R.P."/>
            <person name="Grigoriev I."/>
            <person name="Riley R."/>
            <person name="Hilden K."/>
        </authorList>
    </citation>
    <scope>NUCLEOTIDE SEQUENCE [LARGE SCALE GENOMIC DNA]</scope>
    <source>
        <strain evidence="2 3">FBCC735</strain>
    </source>
</reference>
<organism evidence="2 3">
    <name type="scientific">Trametes pubescens</name>
    <name type="common">White-rot fungus</name>
    <dbReference type="NCBI Taxonomy" id="154538"/>
    <lineage>
        <taxon>Eukaryota</taxon>
        <taxon>Fungi</taxon>
        <taxon>Dikarya</taxon>
        <taxon>Basidiomycota</taxon>
        <taxon>Agaricomycotina</taxon>
        <taxon>Agaricomycetes</taxon>
        <taxon>Polyporales</taxon>
        <taxon>Polyporaceae</taxon>
        <taxon>Trametes</taxon>
    </lineage>
</organism>
<feature type="compositionally biased region" description="Acidic residues" evidence="1">
    <location>
        <begin position="107"/>
        <end position="119"/>
    </location>
</feature>
<protein>
    <submittedName>
        <fullName evidence="2">Uncharacterized protein</fullName>
    </submittedName>
</protein>
<gene>
    <name evidence="2" type="ORF">TRAPUB_3868</name>
</gene>
<dbReference type="OMA" id="MWDIREQ"/>
<accession>A0A1M2VCL5</accession>
<dbReference type="EMBL" id="MNAD01001467">
    <property type="protein sequence ID" value="OJT05314.1"/>
    <property type="molecule type" value="Genomic_DNA"/>
</dbReference>
<keyword evidence="3" id="KW-1185">Reference proteome</keyword>
<dbReference type="STRING" id="154538.A0A1M2VCL5"/>
<dbReference type="Proteomes" id="UP000184267">
    <property type="component" value="Unassembled WGS sequence"/>
</dbReference>
<evidence type="ECO:0000256" key="1">
    <source>
        <dbReference type="SAM" id="MobiDB-lite"/>
    </source>
</evidence>
<name>A0A1M2VCL5_TRAPU</name>
<dbReference type="AlphaFoldDB" id="A0A1M2VCL5"/>
<sequence>MWDIREQECVYEFSTGNNAVSAMAWDAAHASLFVATACPHVNRMGERAGYRRARIPTWATWASVAKDHKAYKAGGSQVNPRRSIVVHDANGDVVGDEDEERGYYDLGSEDEEGDDGEEEIDEAYSADMRWPEKCFHKENYFGYAYDAGEHMLFRWHFKDEPDITQLPASTMADW</sequence>
<feature type="region of interest" description="Disordered" evidence="1">
    <location>
        <begin position="96"/>
        <end position="119"/>
    </location>
</feature>